<evidence type="ECO:0000313" key="1">
    <source>
        <dbReference type="EMBL" id="KAJ9592710.1"/>
    </source>
</evidence>
<keyword evidence="2" id="KW-1185">Reference proteome</keyword>
<dbReference type="EMBL" id="JASPKZ010003813">
    <property type="protein sequence ID" value="KAJ9592710.1"/>
    <property type="molecule type" value="Genomic_DNA"/>
</dbReference>
<organism evidence="1 2">
    <name type="scientific">Diploptera punctata</name>
    <name type="common">Pacific beetle cockroach</name>
    <dbReference type="NCBI Taxonomy" id="6984"/>
    <lineage>
        <taxon>Eukaryota</taxon>
        <taxon>Metazoa</taxon>
        <taxon>Ecdysozoa</taxon>
        <taxon>Arthropoda</taxon>
        <taxon>Hexapoda</taxon>
        <taxon>Insecta</taxon>
        <taxon>Pterygota</taxon>
        <taxon>Neoptera</taxon>
        <taxon>Polyneoptera</taxon>
        <taxon>Dictyoptera</taxon>
        <taxon>Blattodea</taxon>
        <taxon>Blaberoidea</taxon>
        <taxon>Blaberidae</taxon>
        <taxon>Diplopterinae</taxon>
        <taxon>Diploptera</taxon>
    </lineage>
</organism>
<evidence type="ECO:0000313" key="2">
    <source>
        <dbReference type="Proteomes" id="UP001233999"/>
    </source>
</evidence>
<reference evidence="1" key="2">
    <citation type="submission" date="2023-05" db="EMBL/GenBank/DDBJ databases">
        <authorList>
            <person name="Fouks B."/>
        </authorList>
    </citation>
    <scope>NUCLEOTIDE SEQUENCE</scope>
    <source>
        <strain evidence="1">Stay&amp;Tobe</strain>
        <tissue evidence="1">Testes</tissue>
    </source>
</reference>
<feature type="non-terminal residue" evidence="1">
    <location>
        <position position="1"/>
    </location>
</feature>
<protein>
    <submittedName>
        <fullName evidence="1">Uncharacterized protein</fullName>
    </submittedName>
</protein>
<feature type="non-terminal residue" evidence="1">
    <location>
        <position position="67"/>
    </location>
</feature>
<dbReference type="AlphaFoldDB" id="A0AAD8A5U0"/>
<dbReference type="Proteomes" id="UP001233999">
    <property type="component" value="Unassembled WGS sequence"/>
</dbReference>
<reference evidence="1" key="1">
    <citation type="journal article" date="2023" name="IScience">
        <title>Live-bearing cockroach genome reveals convergent evolutionary mechanisms linked to viviparity in insects and beyond.</title>
        <authorList>
            <person name="Fouks B."/>
            <person name="Harrison M.C."/>
            <person name="Mikhailova A.A."/>
            <person name="Marchal E."/>
            <person name="English S."/>
            <person name="Carruthers M."/>
            <person name="Jennings E.C."/>
            <person name="Chiamaka E.L."/>
            <person name="Frigard R.A."/>
            <person name="Pippel M."/>
            <person name="Attardo G.M."/>
            <person name="Benoit J.B."/>
            <person name="Bornberg-Bauer E."/>
            <person name="Tobe S.S."/>
        </authorList>
    </citation>
    <scope>NUCLEOTIDE SEQUENCE</scope>
    <source>
        <strain evidence="1">Stay&amp;Tobe</strain>
    </source>
</reference>
<gene>
    <name evidence="1" type="ORF">L9F63_015627</name>
</gene>
<name>A0AAD8A5U0_DIPPU</name>
<proteinExistence type="predicted"/>
<sequence length="67" mass="7981">WIFQPFTLARKERFFPIVYSGITHALLMNMTVFEITISWKHESYEVSFYSDLDLIGQNGEYIPGRIY</sequence>
<comment type="caution">
    <text evidence="1">The sequence shown here is derived from an EMBL/GenBank/DDBJ whole genome shotgun (WGS) entry which is preliminary data.</text>
</comment>
<accession>A0AAD8A5U0</accession>